<feature type="region of interest" description="Disordered" evidence="3">
    <location>
        <begin position="227"/>
        <end position="265"/>
    </location>
</feature>
<dbReference type="InterPro" id="IPR025697">
    <property type="entry name" value="CLU_dom"/>
</dbReference>
<proteinExistence type="predicted"/>
<dbReference type="GO" id="GO:0005737">
    <property type="term" value="C:cytoplasm"/>
    <property type="evidence" value="ECO:0007669"/>
    <property type="project" value="TreeGrafter"/>
</dbReference>
<sequence length="1444" mass="161506">MSVDKNLSELCDDNHAENSKDSVENLPTSEVQAKEGNAADQEPKIYELSIFIPRPGFCKQAKISLGNLSNGGSDNKDPYVELILPVQGPETMRELQQSVVESVEGWWLGAFSLASVELDKIGRPIPSNQTKSTVYGEFTEFSAAFEAEKFKDPSVKRALMAVNVDYTEFTVRLHVMRMRDVICSQSPGLLVGNTTPFPSYDPSQIGILGGISLFPFVRGVADQPVSLNQSNEQAEAEAEDGAEPVKLKKKKKGNQQLPATTAQKVNGTKCEEEALENLANYQFDPTRPFTAFDVMRKNNSGEAVPRPPKYLKSFALSDWNPPPHNYRTRGHYLYLSIITLENEAYEITSHSKGFYINKSTKTSFDPCGTRSNTKSPIFFHSLAELICSLSPLFTSLITETWNKALSPTFPDFFTSIAITNCLPSFPWLVNLENPVPDAIRSQLAYLMTGSTTAETLPPARDWADEFAQTRELPKKTLAERILRERIWSRLQSDFSLAAARGVISCSRGEVPALNPQEPELAWTYVLNNILFSRAEDPIGAYEHLGGTPAARIIASKDFAHVKRLNDLDVTGIYTMGSSVVDYHGKRWIAQGMIPGIFRPPDLEAQSVKNDSVSKTEKHLDNNYVEDKEEGDWEKINKSEHGSPWIPVDSQLEAISPPTTYEILYGSADIEKPEMGLRSDPKFHQLAARVAEGFNLAEHSVKDLNGHEHQLWLSADVHGIRATDGRCYLIDLYRMTPVDIMFIENDLNGPILDGSSEVHENSKDQYPHKFTVIRMEAVAAFKQHKFRQYALKHIQNHKQNEQQSIEAPANQSLVDKNLRVDGSQGNHKTEVITDAVSAPFSGDPTPLESESFEFSLNPDVFVDRRQQTWAVPQEEEDQSMVTVRELSNFVRNNLILSVVQDLSEVKGLPADGRRLSDLLHSHGVNIRYLGKIAHYLQLKASKVLSPENVADDQVVILKAAIGMLQSEMVFRACKYILNQMLGNTSEAEACHCISHFLNCLFGSSKVTPSTENFLNPSAPWRLYTIEILRAEITTEIRRRFRYALPDSFFTQRLPRTKLQLLREICTRMGIQLTLRDYQLYPPSQETAANVALQSTDDENGADGTPTATEATAAVNKTSKKKKKIFSPEDILNLLPVVRDSTCRSSVADELYAEGRKAFAAGDIALGQELCTDALATHEQVFGSIHPEMCRHWHSLAILYHQLSQRALVELSESNDRLLELSALYQTTKNEEDRQKIKQRIEIYQKEREPEAAKNEIDTYIQLAANNLRQSVIVAERTLGLDHPETIQQYSDLSVMEYHLGNSETAMRYTKHALDLWHLVYGPGCHPDASASVQSGRRDMAVKYGLDAVQLFTEKLGPDHEQTKHACNLNEAISRSIEAQIKGDEEKSARLAKRLGLDPKRAASLRSRLISSSSNNSSTTSRKASSLSSQVSPGNLIKVPRQSEPF</sequence>
<feature type="region of interest" description="Disordered" evidence="3">
    <location>
        <begin position="1"/>
        <end position="39"/>
    </location>
</feature>
<dbReference type="SUPFAM" id="SSF103107">
    <property type="entry name" value="Hypothetical protein c14orf129, hspc210"/>
    <property type="match status" value="1"/>
</dbReference>
<dbReference type="InterPro" id="IPR023231">
    <property type="entry name" value="GSKIP_dom_sf"/>
</dbReference>
<dbReference type="GO" id="GO:0048312">
    <property type="term" value="P:intracellular distribution of mitochondria"/>
    <property type="evidence" value="ECO:0007669"/>
    <property type="project" value="TreeGrafter"/>
</dbReference>
<keyword evidence="2" id="KW-0802">TPR repeat</keyword>
<dbReference type="FunFam" id="3.30.2280.10:FF:000002">
    <property type="entry name" value="Clustered mitochondria protein homolog"/>
    <property type="match status" value="1"/>
</dbReference>
<feature type="compositionally biased region" description="Basic and acidic residues" evidence="3">
    <location>
        <begin position="12"/>
        <end position="23"/>
    </location>
</feature>
<protein>
    <submittedName>
        <fullName evidence="5">Clustered mitochondria-domain-containing protein</fullName>
    </submittedName>
</protein>
<comment type="caution">
    <text evidence="5">The sequence shown here is derived from an EMBL/GenBank/DDBJ whole genome shotgun (WGS) entry which is preliminary data.</text>
</comment>
<accession>A0AAV0BSG6</accession>
<keyword evidence="1" id="KW-0963">Cytoplasm</keyword>
<keyword evidence="6" id="KW-1185">Reference proteome</keyword>
<organism evidence="5 6">
    <name type="scientific">Phakopsora pachyrhizi</name>
    <name type="common">Asian soybean rust disease fungus</name>
    <dbReference type="NCBI Taxonomy" id="170000"/>
    <lineage>
        <taxon>Eukaryota</taxon>
        <taxon>Fungi</taxon>
        <taxon>Dikarya</taxon>
        <taxon>Basidiomycota</taxon>
        <taxon>Pucciniomycotina</taxon>
        <taxon>Pucciniomycetes</taxon>
        <taxon>Pucciniales</taxon>
        <taxon>Phakopsoraceae</taxon>
        <taxon>Phakopsora</taxon>
    </lineage>
</organism>
<dbReference type="CDD" id="cd15466">
    <property type="entry name" value="CLU-central"/>
    <property type="match status" value="1"/>
</dbReference>
<evidence type="ECO:0000313" key="6">
    <source>
        <dbReference type="Proteomes" id="UP001153365"/>
    </source>
</evidence>
<evidence type="ECO:0000256" key="2">
    <source>
        <dbReference type="ARBA" id="ARBA00022803"/>
    </source>
</evidence>
<evidence type="ECO:0000256" key="3">
    <source>
        <dbReference type="SAM" id="MobiDB-lite"/>
    </source>
</evidence>
<dbReference type="Pfam" id="PF13236">
    <property type="entry name" value="CLU"/>
    <property type="match status" value="1"/>
</dbReference>
<dbReference type="InterPro" id="IPR027523">
    <property type="entry name" value="CLU_prot"/>
</dbReference>
<evidence type="ECO:0000313" key="5">
    <source>
        <dbReference type="EMBL" id="CAH7689635.1"/>
    </source>
</evidence>
<dbReference type="PANTHER" id="PTHR12601">
    <property type="entry name" value="EUKARYOTIC TRANSLATION INITIATION FACTOR 3 SUBUNIT EIF-3"/>
    <property type="match status" value="1"/>
</dbReference>
<dbReference type="Gene3D" id="1.25.40.10">
    <property type="entry name" value="Tetratricopeptide repeat domain"/>
    <property type="match status" value="1"/>
</dbReference>
<name>A0AAV0BSG6_PHAPC</name>
<dbReference type="Gene3D" id="3.30.2280.10">
    <property type="entry name" value="Hypothetical protein (hspc210)"/>
    <property type="match status" value="1"/>
</dbReference>
<reference evidence="5" key="1">
    <citation type="submission" date="2022-06" db="EMBL/GenBank/DDBJ databases">
        <authorList>
            <consortium name="SYNGENTA / RWTH Aachen University"/>
        </authorList>
    </citation>
    <scope>NUCLEOTIDE SEQUENCE</scope>
</reference>
<gene>
    <name evidence="5" type="ORF">PPACK8108_LOCUS24761</name>
</gene>
<feature type="region of interest" description="Disordered" evidence="3">
    <location>
        <begin position="1404"/>
        <end position="1444"/>
    </location>
</feature>
<evidence type="ECO:0000256" key="1">
    <source>
        <dbReference type="ARBA" id="ARBA00022490"/>
    </source>
</evidence>
<dbReference type="Pfam" id="PF12807">
    <property type="entry name" value="eIF3_p135"/>
    <property type="match status" value="1"/>
</dbReference>
<dbReference type="EMBL" id="CALTRL010006111">
    <property type="protein sequence ID" value="CAH7689635.1"/>
    <property type="molecule type" value="Genomic_DNA"/>
</dbReference>
<feature type="compositionally biased region" description="Low complexity" evidence="3">
    <location>
        <begin position="1404"/>
        <end position="1427"/>
    </location>
</feature>
<dbReference type="PANTHER" id="PTHR12601:SF6">
    <property type="entry name" value="CLUSTERED MITOCHONDRIA PROTEIN HOMOLOG"/>
    <property type="match status" value="1"/>
</dbReference>
<dbReference type="SUPFAM" id="SSF48452">
    <property type="entry name" value="TPR-like"/>
    <property type="match status" value="1"/>
</dbReference>
<dbReference type="PROSITE" id="PS51823">
    <property type="entry name" value="CLU"/>
    <property type="match status" value="1"/>
</dbReference>
<dbReference type="InterPro" id="IPR011990">
    <property type="entry name" value="TPR-like_helical_dom_sf"/>
</dbReference>
<dbReference type="InterPro" id="IPR033646">
    <property type="entry name" value="CLU-central"/>
</dbReference>
<dbReference type="GO" id="GO:0003729">
    <property type="term" value="F:mRNA binding"/>
    <property type="evidence" value="ECO:0007669"/>
    <property type="project" value="TreeGrafter"/>
</dbReference>
<dbReference type="Proteomes" id="UP001153365">
    <property type="component" value="Unassembled WGS sequence"/>
</dbReference>
<evidence type="ECO:0000259" key="4">
    <source>
        <dbReference type="PROSITE" id="PS51823"/>
    </source>
</evidence>
<feature type="compositionally biased region" description="Polar residues" evidence="3">
    <location>
        <begin position="254"/>
        <end position="265"/>
    </location>
</feature>
<feature type="domain" description="Clu" evidence="4">
    <location>
        <begin position="432"/>
        <end position="742"/>
    </location>
</feature>